<proteinExistence type="predicted"/>
<dbReference type="Gene3D" id="2.180.10.10">
    <property type="entry name" value="RHS repeat-associated core"/>
    <property type="match status" value="2"/>
</dbReference>
<feature type="compositionally biased region" description="Basic and acidic residues" evidence="1">
    <location>
        <begin position="2046"/>
        <end position="2064"/>
    </location>
</feature>
<keyword evidence="2" id="KW-0472">Membrane</keyword>
<organism evidence="3 4">
    <name type="scientific">Chironomus riparius</name>
    <dbReference type="NCBI Taxonomy" id="315576"/>
    <lineage>
        <taxon>Eukaryota</taxon>
        <taxon>Metazoa</taxon>
        <taxon>Ecdysozoa</taxon>
        <taxon>Arthropoda</taxon>
        <taxon>Hexapoda</taxon>
        <taxon>Insecta</taxon>
        <taxon>Pterygota</taxon>
        <taxon>Neoptera</taxon>
        <taxon>Endopterygota</taxon>
        <taxon>Diptera</taxon>
        <taxon>Nematocera</taxon>
        <taxon>Chironomoidea</taxon>
        <taxon>Chironomidae</taxon>
        <taxon>Chironominae</taxon>
        <taxon>Chironomus</taxon>
    </lineage>
</organism>
<dbReference type="Proteomes" id="UP001153620">
    <property type="component" value="Chromosome 4"/>
</dbReference>
<feature type="compositionally biased region" description="Acidic residues" evidence="1">
    <location>
        <begin position="1907"/>
        <end position="1916"/>
    </location>
</feature>
<reference evidence="3" key="2">
    <citation type="submission" date="2022-10" db="EMBL/GenBank/DDBJ databases">
        <authorList>
            <consortium name="ENA_rothamsted_submissions"/>
            <consortium name="culmorum"/>
            <person name="King R."/>
        </authorList>
    </citation>
    <scope>NUCLEOTIDE SEQUENCE</scope>
</reference>
<dbReference type="InterPro" id="IPR022385">
    <property type="entry name" value="Rhs_assc_core"/>
</dbReference>
<feature type="region of interest" description="Disordered" evidence="1">
    <location>
        <begin position="1907"/>
        <end position="1936"/>
    </location>
</feature>
<evidence type="ECO:0000256" key="1">
    <source>
        <dbReference type="SAM" id="MobiDB-lite"/>
    </source>
</evidence>
<sequence length="3618" mass="412756">MSNKSSFFVSKVLKVQSEVQASPRVTKLPSATLIRGSVPSKFIKKWTDYTDDAAVQNSVSPVNGDMSFSLPIIRVFLTPLLNINIDMVYQTGKDGIEFEVPLTKNFISVDYQRSVFKNDATYYLNSMGSKMNMESVGLNKFKMIDDKDGEVDVTYYPEQQYFIVDSALEKLVYGKFSDTGTAQYELSYKIWRETGDDPDSLIKIPVAWYLAERHSKSDDRVIYYRYETVEVPHQLNPKVSYTSEVMLKSIDDGNDVKVQFEYGLKESSENEEMKLKNDDGNLRMGNFLVDKHFLNRIKVETETYEQDFGLTYDLFDGKTRVPKALTQVMSDGNSEEVLSFKNQKIFDKFLPSEIGIFHGVTTKFTYDNQVVASPLLEKHFLLKNRPLISSNSDVLSFASLVDNRMILKIFDFRTFKLVKEVTINDQRTIDEKSLNVKFSSHCLIITYNTDQASYVKVYHQTDSKKWEDEPTTFTYSKDAKIYTSGHNFVVVQDGKTLDVLQKLINDNKWIKYPFSTGDDKAKVFLNERSAFVREQGNIHALYRTFDGVWNLKKIKSGLESTATQIADLFDANDDVINLITKTLETNNMKVVNNAIIVSNLKFLSSEQFRIEFKFLTINDQYDVEREDDFTQDREKMSDIQQKFESKENESTLILKYSKSGSKYIIQVKDFEGKILDEINKAPAGKEREKLRQAYCDEFNKNEDFKKAMKGNFILDWPKYYPFIQGGMNDMIFSEDIQFRMTGTRFTKSQMNTKRTVKLGKYYELVFDNEHPESVKLLSQKDSSFSQDLNLHQSNMLINLYPYYIAYQSEEATTKIIIFNDGKSITKQQTFYKEQLMFESTHGYFMTIKKSEDASHAEPFELIFRNYAQFQTDSPHPVITTTEMWKDFKDHKEPTVRSSKKSRGNKRGSTSDSPTSRITKYDRSFKATNNLWTANVKMMNGQSTNENGWVEYYVTRNDEADTEQVTSYYDSDKMLLKSEKKEEKKDEKTDYSDNLLYDVTASLEISNFVPYKKSEDSFGYFGFENYEGSDGWTFYPKNVIKNGFALTGKNYLRLNQDDTFERSFMPKNKEELFIAAAWMRSVGMETGDRLDNFKALVSFTSDGKNFTDFFGILGNVKHQSGEWHNVEISIDFPTAIRMSFNDYRREHPDIPEYDDVDFKVTLSAAGTQDSEIDIDNIAFYPAAHFLDVKVFNDNRDESAAIQSDGKIMRIYYNHKTGREIGRTKKNGKLDQILVRSEGERDTPKTVTKFLLSSGLYETFDVNLYPTRWNLSNSQNFKVLPAELVHISDGSNDKIEVKDDTMMDDSSAGLRLNVSLDSARSSNFQVKFKSDSIEFESNGGKLASLKVNGRTISTVPSNFELAIYKYQKRTVIWVDGIIKFDEILTDTWKGFSMNFNGQIGIRDLFVINNPKIEIYYHNAFDEHQQVVKLESENSSVVTHHMYDRFGHETVKTKSTKVLKSASEPLLMYHGNFIKTFDPDTGKMDGDVVALNPSDEGFPYAQTMYHRNPLNEKKKVGQPGKKFSAQSDFATSYDKTIDIPFLNAYFPENLGFKKTVENLSNGSQTVLVFDKDNNKVAKYVQVPNFDDILTTIEFDSEKRIVKILSPQYHVAAGTMTKINVVYTPGDDHLSPDEKKLQDELGIHQKYDDKGNLVEKRTPDVGRQTFLYDSKNLLKFSITHNADPTDGQTIYYNYDNSGALSETGYITRPVSIDYLSKFTESNFHTQATEFQKIQFNEGKSKTIATVNHELIVSEDIQFDENDEDKIVTRRLAVPTLTDTLETSFEVNRKYNGENVEVLTYPTTDEGKTLEVKNTYNGVGQLIGIGTVEKPFCFAKFTYDANGQPTSEVHELNNLNRNYSYNSPGYLNKIDDDFLTEDITYIDGGYGQRGYGDGIVMKTAYNAKWSDAYFNEGDDSDSDNDYVDRVVPEESRNGVKLRKNQGRLKMRIQDLRRPIMEGNINNDEHLRPQDSGTQKARIFGEGSRPDNRDQQTVNSRTENQQNSSSGDQNKPESSSRDTNLNKIRHEGRDNIQNSRSNHINRTRMSPSHSGEVGRADSDSFEDRSKREVESDLLNNHQTLGCSGSSVTRKEPRSSSNHVRNRFISKEMSSEEQGGSTSGQLPTPIDDINPRSIDCNQDPSNRSKRDINIQETATKSRDEKIAEVIANPDDDACIKSLKKLGIISKKGFLFKRALNTNEEVDLPLKCYDSKIYDEISAKYQIPKFYGHRYTYGNHRELVKAKYFSTNDEEAVDPLQMQTYMEKMTGITLYQSHNIFNTLRDGNYIAVDQLSNDKKSSIATRGATSMLRDDDLNKLLDNLSQGEEYDFHEVFSVTKQLIFNTIADQKVLSYDEFEKIFLKWKNADGPIFVEELKKLKRYARKLYDGLVQQKLLPTSQDTMITPINAKLVTDLKKYQTSQVLDIVNITSKIFNNQIQETAFDTVSHEIDANGNHKAFTTGFETIKLDYQTYTSKLKTLKYKGKQYTVDHDGYGNMTSAPHKGVKKIIYHPVSRRVMEVLLTNGGSIKFHYNSQGERILKQVYDSKYEITKEILYIRDEDGNVLMDRVMNFDQKDKTCYEVVTHYIYGPRGMIGFIRDDKFHSIFTDHSGSVRLVIRDGKVVASYDYLPYGEMMRKFISDDNADIRYLFQGKELDVEIDMYNYHARFYDPTIGRFLQTDPQSQYFSPYKFSGNNPVSFVDPDGEFAFLLILAFVALGAYLSAAAHNKSFNPAKWNWKDPGTYVSLIVGGVMGGLMPGSIAASIASYGIVVTASVMLTTAFVSVAVANKSWNPADWKFDDPETYSALFFGLGAGASGLKDIASYKAFALTLTKNGKIALYTFTAVAATSAFYVNGVVVSGGNAKFWQWDFTNPEIFDGVMKGFDVGVSYPMTIIEMGPKLKKLFKKGKEITDFLKTLKLQDLVNLKDVLKDRNHPLYKFLANFGAGFILKGAKNKDFIPMNWVSNAGSYSTALNTMKSGQNLGREAMALESGIVGVKTAMEFKNVRNVVKFVKKQYVSFAKEVVGQKSSGIAKYRRYIVKNGQVESEFLPAMQGRIRKLAEDIDVQKSDITQSIVRDSQLYIDRSSNLLGPCASARRRRFIAGGGTCRSFGMNWNAVKDNFVRADMNPIFENAAVLPKIPADEVTTRGYVTLSGPGSGSMVQPGDVGVLDFTNKPTSDSMPGLVAVNRTVLEVDTSTDRQRRQANPVSIVMTDQVPGTALYIQENAGKLKIYHQYREPESKIALTTNNKAVTEFYETKEGVKVKELAGLEILKLFNSNNEEIKMRRGALEIPDDGVVRYIKDGQFQVLKSINGLAVTEVARRNKEIRQRNAEMLAVKLPNFNENCDTCKVIYWEDHLPVGVIDTAYNLNIDRQLKATVVIYKDDKDNWKLSSQLIQYNKEKAGAPEIAEIRPKPKIFDLKLTAKKAEEDKDNQSRKPRNVNFVPEDSNVPARNYKFIDSSTQNFNHQTPSVLELGDFWLNATDFNSNLTLAYAFLKKWTNETLFSTNEGNMPKITDIEFEIFANDLTNDFTENILESALKCGIPTVMRDILDEINLQKISNEVKRKCEKNLTEEIPKYLMKEILEKNEKKIVGKSSKKQFEKLKKLMTGYLEDFADDLTARNDKLWNGE</sequence>
<dbReference type="PANTHER" id="PTHR32305">
    <property type="match status" value="1"/>
</dbReference>
<feature type="transmembrane region" description="Helical" evidence="2">
    <location>
        <begin position="2756"/>
        <end position="2776"/>
    </location>
</feature>
<name>A0A9N9S6F3_9DIPT</name>
<evidence type="ECO:0000256" key="2">
    <source>
        <dbReference type="SAM" id="Phobius"/>
    </source>
</evidence>
<feature type="region of interest" description="Disordered" evidence="1">
    <location>
        <begin position="889"/>
        <end position="919"/>
    </location>
</feature>
<accession>A0A9N9S6F3</accession>
<gene>
    <name evidence="3" type="ORF">CHIRRI_LOCUS13010</name>
</gene>
<keyword evidence="4" id="KW-1185">Reference proteome</keyword>
<evidence type="ECO:0000313" key="4">
    <source>
        <dbReference type="Proteomes" id="UP001153620"/>
    </source>
</evidence>
<dbReference type="NCBIfam" id="TIGR03696">
    <property type="entry name" value="Rhs_assc_core"/>
    <property type="match status" value="1"/>
</dbReference>
<feature type="transmembrane region" description="Helical" evidence="2">
    <location>
        <begin position="2732"/>
        <end position="2750"/>
    </location>
</feature>
<protein>
    <submittedName>
        <fullName evidence="3">Uncharacterized protein</fullName>
    </submittedName>
</protein>
<feature type="compositionally biased region" description="Basic and acidic residues" evidence="1">
    <location>
        <begin position="1917"/>
        <end position="1928"/>
    </location>
</feature>
<dbReference type="EMBL" id="OU895880">
    <property type="protein sequence ID" value="CAG9810193.1"/>
    <property type="molecule type" value="Genomic_DNA"/>
</dbReference>
<dbReference type="InterPro" id="IPR050708">
    <property type="entry name" value="T6SS_VgrG/RHS"/>
</dbReference>
<keyword evidence="2" id="KW-0812">Transmembrane</keyword>
<dbReference type="OrthoDB" id="5426877at2759"/>
<feature type="compositionally biased region" description="Polar residues" evidence="1">
    <location>
        <begin position="2025"/>
        <end position="2043"/>
    </location>
</feature>
<feature type="transmembrane region" description="Helical" evidence="2">
    <location>
        <begin position="2695"/>
        <end position="2712"/>
    </location>
</feature>
<reference evidence="3" key="1">
    <citation type="submission" date="2022-01" db="EMBL/GenBank/DDBJ databases">
        <authorList>
            <person name="King R."/>
        </authorList>
    </citation>
    <scope>NUCLEOTIDE SEQUENCE</scope>
</reference>
<feature type="transmembrane region" description="Helical" evidence="2">
    <location>
        <begin position="2826"/>
        <end position="2846"/>
    </location>
</feature>
<feature type="compositionally biased region" description="Low complexity" evidence="1">
    <location>
        <begin position="2105"/>
        <end position="2114"/>
    </location>
</feature>
<feature type="region of interest" description="Disordered" evidence="1">
    <location>
        <begin position="1950"/>
        <end position="2139"/>
    </location>
</feature>
<evidence type="ECO:0000313" key="3">
    <source>
        <dbReference type="EMBL" id="CAG9810193.1"/>
    </source>
</evidence>
<feature type="compositionally biased region" description="Polar residues" evidence="1">
    <location>
        <begin position="2067"/>
        <end position="2081"/>
    </location>
</feature>
<feature type="compositionally biased region" description="Polar residues" evidence="1">
    <location>
        <begin position="1985"/>
        <end position="2003"/>
    </location>
</feature>
<dbReference type="PANTHER" id="PTHR32305:SF15">
    <property type="entry name" value="PROTEIN RHSA-RELATED"/>
    <property type="match status" value="1"/>
</dbReference>
<keyword evidence="2" id="KW-1133">Transmembrane helix</keyword>
<feature type="region of interest" description="Disordered" evidence="1">
    <location>
        <begin position="3416"/>
        <end position="3435"/>
    </location>
</feature>